<feature type="compositionally biased region" description="Basic and acidic residues" evidence="1">
    <location>
        <begin position="74"/>
        <end position="85"/>
    </location>
</feature>
<keyword evidence="3" id="KW-1185">Reference proteome</keyword>
<dbReference type="Proteomes" id="UP000693981">
    <property type="component" value="Unassembled WGS sequence"/>
</dbReference>
<reference evidence="2" key="1">
    <citation type="submission" date="2021-02" db="EMBL/GenBank/DDBJ databases">
        <authorList>
            <person name="Palmer J.M."/>
        </authorList>
    </citation>
    <scope>NUCLEOTIDE SEQUENCE</scope>
    <source>
        <strain evidence="2">SCRP23</strain>
    </source>
</reference>
<organism evidence="2 3">
    <name type="scientific">Phytophthora boehmeriae</name>
    <dbReference type="NCBI Taxonomy" id="109152"/>
    <lineage>
        <taxon>Eukaryota</taxon>
        <taxon>Sar</taxon>
        <taxon>Stramenopiles</taxon>
        <taxon>Oomycota</taxon>
        <taxon>Peronosporomycetes</taxon>
        <taxon>Peronosporales</taxon>
        <taxon>Peronosporaceae</taxon>
        <taxon>Phytophthora</taxon>
    </lineage>
</organism>
<evidence type="ECO:0000256" key="1">
    <source>
        <dbReference type="SAM" id="MobiDB-lite"/>
    </source>
</evidence>
<proteinExistence type="predicted"/>
<evidence type="ECO:0000313" key="3">
    <source>
        <dbReference type="Proteomes" id="UP000693981"/>
    </source>
</evidence>
<dbReference type="EMBL" id="JAGDFL010000032">
    <property type="protein sequence ID" value="KAG7400356.1"/>
    <property type="molecule type" value="Genomic_DNA"/>
</dbReference>
<protein>
    <submittedName>
        <fullName evidence="2">Uncharacterized protein</fullName>
    </submittedName>
</protein>
<accession>A0A8T1X3P3</accession>
<feature type="region of interest" description="Disordered" evidence="1">
    <location>
        <begin position="1"/>
        <end position="85"/>
    </location>
</feature>
<dbReference type="OrthoDB" id="129752at2759"/>
<comment type="caution">
    <text evidence="2">The sequence shown here is derived from an EMBL/GenBank/DDBJ whole genome shotgun (WGS) entry which is preliminary data.</text>
</comment>
<evidence type="ECO:0000313" key="2">
    <source>
        <dbReference type="EMBL" id="KAG7400356.1"/>
    </source>
</evidence>
<dbReference type="AlphaFoldDB" id="A0A8T1X3P3"/>
<name>A0A8T1X3P3_9STRA</name>
<gene>
    <name evidence="2" type="ORF">PHYBOEH_006113</name>
</gene>
<sequence>MPTRHRTRRDVATAIPANATDPAIGATTNLNDDDDPNQQPPLPTLPNEGAGGPGEPQPEPMAEESVAGAANDDGTTKTGEKVDLKNVKISPFDGSVKQGEFDSYVKDWWEELQDQVDDAQILANQIWTDQVKVSVLKLCSRAWRVDGLDDGGPLTKHPASNRPAMLLSARFASN</sequence>